<gene>
    <name evidence="2" type="ORF">P7228_15000</name>
</gene>
<feature type="transmembrane region" description="Helical" evidence="1">
    <location>
        <begin position="57"/>
        <end position="75"/>
    </location>
</feature>
<dbReference type="EMBL" id="CP121106">
    <property type="protein sequence ID" value="WFL77277.1"/>
    <property type="molecule type" value="Genomic_DNA"/>
</dbReference>
<keyword evidence="1" id="KW-0812">Transmembrane</keyword>
<dbReference type="RefSeq" id="WP_278016035.1">
    <property type="nucleotide sequence ID" value="NZ_CP121106.1"/>
</dbReference>
<reference evidence="2 3" key="1">
    <citation type="submission" date="2023-03" db="EMBL/GenBank/DDBJ databases">
        <title>Altererythrobacter sp. CAU 1644 isolated from sand.</title>
        <authorList>
            <person name="Kim W."/>
        </authorList>
    </citation>
    <scope>NUCLEOTIDE SEQUENCE [LARGE SCALE GENOMIC DNA]</scope>
    <source>
        <strain evidence="2 3">CAU 1644</strain>
    </source>
</reference>
<name>A0ABY8FQI9_9SPHN</name>
<organism evidence="2 3">
    <name type="scientific">Altererythrobacter arenosus</name>
    <dbReference type="NCBI Taxonomy" id="3032592"/>
    <lineage>
        <taxon>Bacteria</taxon>
        <taxon>Pseudomonadati</taxon>
        <taxon>Pseudomonadota</taxon>
        <taxon>Alphaproteobacteria</taxon>
        <taxon>Sphingomonadales</taxon>
        <taxon>Erythrobacteraceae</taxon>
        <taxon>Altererythrobacter</taxon>
    </lineage>
</organism>
<evidence type="ECO:0008006" key="4">
    <source>
        <dbReference type="Google" id="ProtNLM"/>
    </source>
</evidence>
<accession>A0ABY8FQI9</accession>
<sequence>MEEARQYSAVSRLGYRDWTVIWAVGFFILTLFLAVFLPESGGRYSLKSGGDLNWRGWAVVLGSLWLLLFGLPHLWHVIVRRLALEVDQGELRIWMIPYERIPLGEISRIEVGDGAIDIFRHGKPKRRINARVLNQPRAFFFDEVRSRMTNRDLVQEK</sequence>
<evidence type="ECO:0000256" key="1">
    <source>
        <dbReference type="SAM" id="Phobius"/>
    </source>
</evidence>
<proteinExistence type="predicted"/>
<protein>
    <recommendedName>
        <fullName evidence="4">DUF304 domain-containing protein</fullName>
    </recommendedName>
</protein>
<keyword evidence="1" id="KW-0472">Membrane</keyword>
<evidence type="ECO:0000313" key="3">
    <source>
        <dbReference type="Proteomes" id="UP001215827"/>
    </source>
</evidence>
<keyword evidence="3" id="KW-1185">Reference proteome</keyword>
<evidence type="ECO:0000313" key="2">
    <source>
        <dbReference type="EMBL" id="WFL77277.1"/>
    </source>
</evidence>
<keyword evidence="1" id="KW-1133">Transmembrane helix</keyword>
<dbReference type="Proteomes" id="UP001215827">
    <property type="component" value="Chromosome"/>
</dbReference>
<feature type="transmembrane region" description="Helical" evidence="1">
    <location>
        <begin position="20"/>
        <end position="37"/>
    </location>
</feature>